<dbReference type="InterPro" id="IPR056782">
    <property type="entry name" value="HAD_PNKP"/>
</dbReference>
<reference evidence="3" key="1">
    <citation type="submission" date="2016-09" db="EMBL/GenBank/DDBJ databases">
        <title>Acidihalobacter prosperus F5.</title>
        <authorList>
            <person name="Khaleque H.N."/>
            <person name="Ramsay J.P."/>
            <person name="Kaksonen A.H."/>
            <person name="Boxall N.J."/>
            <person name="Watkin E.L.J."/>
        </authorList>
    </citation>
    <scope>NUCLEOTIDE SEQUENCE [LARGE SCALE GENOMIC DNA]</scope>
    <source>
        <strain evidence="3">F5</strain>
    </source>
</reference>
<keyword evidence="3" id="KW-1185">Reference proteome</keyword>
<dbReference type="EMBL" id="CP017415">
    <property type="protein sequence ID" value="AOU97098.1"/>
    <property type="molecule type" value="Genomic_DNA"/>
</dbReference>
<dbReference type="InterPro" id="IPR023214">
    <property type="entry name" value="HAD_sf"/>
</dbReference>
<organism evidence="2 3">
    <name type="scientific">Acidihalobacter yilgarnensis</name>
    <dbReference type="NCBI Taxonomy" id="2819280"/>
    <lineage>
        <taxon>Bacteria</taxon>
        <taxon>Pseudomonadati</taxon>
        <taxon>Pseudomonadota</taxon>
        <taxon>Gammaproteobacteria</taxon>
        <taxon>Chromatiales</taxon>
        <taxon>Ectothiorhodospiraceae</taxon>
        <taxon>Acidihalobacter</taxon>
    </lineage>
</organism>
<protein>
    <recommendedName>
        <fullName evidence="1">Polynucleotide kinase PNKP phosphatase domain-containing protein</fullName>
    </recommendedName>
</protein>
<feature type="domain" description="Polynucleotide kinase PNKP phosphatase" evidence="1">
    <location>
        <begin position="34"/>
        <end position="144"/>
    </location>
</feature>
<evidence type="ECO:0000313" key="3">
    <source>
        <dbReference type="Proteomes" id="UP000095401"/>
    </source>
</evidence>
<name>A0A1D8IKU5_9GAMM</name>
<accession>A0A1D8IKU5</accession>
<dbReference type="InterPro" id="IPR036412">
    <property type="entry name" value="HAD-like_sf"/>
</dbReference>
<dbReference type="SUPFAM" id="SSF56784">
    <property type="entry name" value="HAD-like"/>
    <property type="match status" value="1"/>
</dbReference>
<proteinExistence type="predicted"/>
<dbReference type="KEGG" id="aprs:BI364_02945"/>
<dbReference type="Pfam" id="PF25109">
    <property type="entry name" value="HAD_PNKP"/>
    <property type="match status" value="1"/>
</dbReference>
<dbReference type="AlphaFoldDB" id="A0A1D8IKU5"/>
<sequence>MPTPQSFTRFYASAAHGGIRKGDITMNEDAEEIAICGLDGVLALVEHRLHHLHNESGERDWAAFHAACIDDMPNLPLIHRLNQAREAGTPVVLLSGRSAAVRVQTKQWLHDWQITHDALWLRPEHDRRPALAFKTEVIERHYAGRRIRRVYESAQHLDVARDYTARGIPCTLFGPNQGNGATREQFELKTVRHACEHVTLYPFYGDDDYTWADRIQQLTAGACLLCQAEEAEAERARQAATARLAAQARGLPPLEGSEKQVAWAEGVRLSAFGGIDKLTVWVARVDAEAEREDPDHWRTIKQGIARATAYLEAQTEARWWIDHRHGISNSLDGGRALVNAVAEQEGYF</sequence>
<evidence type="ECO:0000313" key="2">
    <source>
        <dbReference type="EMBL" id="AOU97098.1"/>
    </source>
</evidence>
<dbReference type="Proteomes" id="UP000095401">
    <property type="component" value="Chromosome"/>
</dbReference>
<gene>
    <name evidence="2" type="ORF">BI364_02945</name>
</gene>
<evidence type="ECO:0000259" key="1">
    <source>
        <dbReference type="Pfam" id="PF25109"/>
    </source>
</evidence>
<dbReference type="Gene3D" id="3.40.50.1000">
    <property type="entry name" value="HAD superfamily/HAD-like"/>
    <property type="match status" value="1"/>
</dbReference>